<feature type="active site" description="Proton acceptor" evidence="10">
    <location>
        <position position="98"/>
    </location>
</feature>
<dbReference type="GO" id="GO:0017136">
    <property type="term" value="F:histone deacetylase activity, NAD-dependent"/>
    <property type="evidence" value="ECO:0007669"/>
    <property type="project" value="TreeGrafter"/>
</dbReference>
<evidence type="ECO:0000256" key="6">
    <source>
        <dbReference type="ARBA" id="ARBA00023027"/>
    </source>
</evidence>
<dbReference type="SMART" id="SM00290">
    <property type="entry name" value="ZnF_UBP"/>
    <property type="match status" value="1"/>
</dbReference>
<evidence type="ECO:0000256" key="1">
    <source>
        <dbReference type="ARBA" id="ARBA00001947"/>
    </source>
</evidence>
<evidence type="ECO:0000256" key="7">
    <source>
        <dbReference type="ARBA" id="ARBA00038170"/>
    </source>
</evidence>
<dbReference type="Gene3D" id="2.20.28.200">
    <property type="match status" value="1"/>
</dbReference>
<evidence type="ECO:0000259" key="12">
    <source>
        <dbReference type="PROSITE" id="PS50271"/>
    </source>
</evidence>
<dbReference type="SUPFAM" id="SSF52467">
    <property type="entry name" value="DHS-like NAD/FAD-binding domain"/>
    <property type="match status" value="1"/>
</dbReference>
<keyword evidence="3" id="KW-0808">Transferase</keyword>
<dbReference type="Pfam" id="PF02148">
    <property type="entry name" value="zf-UBP"/>
    <property type="match status" value="1"/>
</dbReference>
<dbReference type="InterPro" id="IPR013083">
    <property type="entry name" value="Znf_RING/FYVE/PHD"/>
</dbReference>
<keyword evidence="11" id="KW-0863">Zinc-finger</keyword>
<dbReference type="EMBL" id="GIBP01003408">
    <property type="protein sequence ID" value="NDV32377.1"/>
    <property type="molecule type" value="Transcribed_RNA"/>
</dbReference>
<dbReference type="GO" id="GO:0070403">
    <property type="term" value="F:NAD+ binding"/>
    <property type="evidence" value="ECO:0007669"/>
    <property type="project" value="InterPro"/>
</dbReference>
<dbReference type="PROSITE" id="PS50271">
    <property type="entry name" value="ZF_UBP"/>
    <property type="match status" value="1"/>
</dbReference>
<dbReference type="InterPro" id="IPR001607">
    <property type="entry name" value="Znf_UBP"/>
</dbReference>
<feature type="binding site" evidence="10">
    <location>
        <position position="136"/>
    </location>
    <ligand>
        <name>Zn(2+)</name>
        <dbReference type="ChEBI" id="CHEBI:29105"/>
    </ligand>
</feature>
<evidence type="ECO:0000256" key="8">
    <source>
        <dbReference type="ARBA" id="ARBA00041832"/>
    </source>
</evidence>
<reference evidence="14" key="1">
    <citation type="journal article" date="2020" name="J. Eukaryot. Microbiol.">
        <title>De novo Sequencing, Assembly and Annotation of the Transcriptome for the Free-Living Testate Amoeba Arcella intermedia.</title>
        <authorList>
            <person name="Ribeiro G.M."/>
            <person name="Porfirio-Sousa A.L."/>
            <person name="Maurer-Alcala X.X."/>
            <person name="Katz L.A."/>
            <person name="Lahr D.J.G."/>
        </authorList>
    </citation>
    <scope>NUCLEOTIDE SEQUENCE</scope>
</reference>
<sequence length="380" mass="42783">MLVDLIKQSKTIVVYTGAGISTSAGISDYRSWNGVWTSRLLGLEQKRGKSMDDLKPTLGHMALYQLVQKGIVQYVVSTNVDNLHRRSGLTREHLGELHGNCYKEICSKCGLEYFRPKRITSYRGHKTGNICQDAKCKGELMDSIIHFGENLPEMELKQASDWSKKADIALVLGSSMRVKPACWLTEYCYSFGNNGKIVICNLQKTEYESKSYLTIYNETDRVMVALMKKLGLEIPPYSPQNDPTEKATPCTFGDIPKTTPLEPNEGFAVNVSTKCPHAEKKFNTQLLNKMHSFPGTCSSCKSPQELWFCLSCGEISCGRHVNGHALSHYQSSKHPIAISFEDLSCWCYDCDDYIDHKALYPALFLLHQLKFGNPHPKSKQ</sequence>
<dbReference type="PROSITE" id="PS50305">
    <property type="entry name" value="SIRTUIN"/>
    <property type="match status" value="1"/>
</dbReference>
<keyword evidence="4 10" id="KW-0479">Metal-binding</keyword>
<evidence type="ECO:0000256" key="9">
    <source>
        <dbReference type="ARBA" id="ARBA00043038"/>
    </source>
</evidence>
<feature type="binding site" evidence="10">
    <location>
        <position position="109"/>
    </location>
    <ligand>
        <name>Zn(2+)</name>
        <dbReference type="ChEBI" id="CHEBI:29105"/>
    </ligand>
</feature>
<dbReference type="AlphaFoldDB" id="A0A6B2L677"/>
<dbReference type="GO" id="GO:0005634">
    <property type="term" value="C:nucleus"/>
    <property type="evidence" value="ECO:0007669"/>
    <property type="project" value="TreeGrafter"/>
</dbReference>
<dbReference type="PANTHER" id="PTHR11085">
    <property type="entry name" value="NAD-DEPENDENT PROTEIN DEACYLASE SIRTUIN-5, MITOCHONDRIAL-RELATED"/>
    <property type="match status" value="1"/>
</dbReference>
<feature type="binding site" evidence="10">
    <location>
        <position position="131"/>
    </location>
    <ligand>
        <name>Zn(2+)</name>
        <dbReference type="ChEBI" id="CHEBI:29105"/>
    </ligand>
</feature>
<dbReference type="GO" id="GO:0008270">
    <property type="term" value="F:zinc ion binding"/>
    <property type="evidence" value="ECO:0007669"/>
    <property type="project" value="UniProtKB-KW"/>
</dbReference>
<accession>A0A6B2L677</accession>
<evidence type="ECO:0000256" key="4">
    <source>
        <dbReference type="ARBA" id="ARBA00022723"/>
    </source>
</evidence>
<evidence type="ECO:0000259" key="13">
    <source>
        <dbReference type="PROSITE" id="PS50305"/>
    </source>
</evidence>
<evidence type="ECO:0000256" key="11">
    <source>
        <dbReference type="PROSITE-ProRule" id="PRU00502"/>
    </source>
</evidence>
<comment type="similarity">
    <text evidence="7">Belongs to the sirtuin family. Class IV subfamily.</text>
</comment>
<dbReference type="InterPro" id="IPR003000">
    <property type="entry name" value="Sirtuin"/>
</dbReference>
<name>A0A6B2L677_9EUKA</name>
<keyword evidence="5 10" id="KW-0862">Zinc</keyword>
<comment type="cofactor">
    <cofactor evidence="1">
        <name>Zn(2+)</name>
        <dbReference type="ChEBI" id="CHEBI:29105"/>
    </cofactor>
</comment>
<dbReference type="SUPFAM" id="SSF57850">
    <property type="entry name" value="RING/U-box"/>
    <property type="match status" value="1"/>
</dbReference>
<feature type="domain" description="UBP-type" evidence="12">
    <location>
        <begin position="273"/>
        <end position="373"/>
    </location>
</feature>
<dbReference type="InterPro" id="IPR050134">
    <property type="entry name" value="NAD-dep_sirtuin_deacylases"/>
</dbReference>
<evidence type="ECO:0000256" key="2">
    <source>
        <dbReference type="ARBA" id="ARBA00022553"/>
    </source>
</evidence>
<organism evidence="14">
    <name type="scientific">Arcella intermedia</name>
    <dbReference type="NCBI Taxonomy" id="1963864"/>
    <lineage>
        <taxon>Eukaryota</taxon>
        <taxon>Amoebozoa</taxon>
        <taxon>Tubulinea</taxon>
        <taxon>Elardia</taxon>
        <taxon>Arcellinida</taxon>
        <taxon>Sphaerothecina</taxon>
        <taxon>Arcellidae</taxon>
        <taxon>Arcella</taxon>
    </lineage>
</organism>
<feature type="binding site" evidence="10">
    <location>
        <position position="106"/>
    </location>
    <ligand>
        <name>Zn(2+)</name>
        <dbReference type="ChEBI" id="CHEBI:29105"/>
    </ligand>
</feature>
<protein>
    <recommendedName>
        <fullName evidence="9">Regulatory protein SIR2 homolog 7</fullName>
    </recommendedName>
    <alternativeName>
        <fullName evidence="8">SIR2-like protein 7</fullName>
    </alternativeName>
</protein>
<evidence type="ECO:0000256" key="5">
    <source>
        <dbReference type="ARBA" id="ARBA00022833"/>
    </source>
</evidence>
<keyword evidence="6" id="KW-0520">NAD</keyword>
<evidence type="ECO:0000256" key="10">
    <source>
        <dbReference type="PROSITE-ProRule" id="PRU00236"/>
    </source>
</evidence>
<evidence type="ECO:0000256" key="3">
    <source>
        <dbReference type="ARBA" id="ARBA00022679"/>
    </source>
</evidence>
<dbReference type="Gene3D" id="3.30.40.10">
    <property type="entry name" value="Zinc/RING finger domain, C3HC4 (zinc finger)"/>
    <property type="match status" value="1"/>
</dbReference>
<dbReference type="InterPro" id="IPR026590">
    <property type="entry name" value="Ssirtuin_cat_dom"/>
</dbReference>
<dbReference type="Gene3D" id="3.40.50.1220">
    <property type="entry name" value="TPP-binding domain"/>
    <property type="match status" value="1"/>
</dbReference>
<evidence type="ECO:0000313" key="14">
    <source>
        <dbReference type="EMBL" id="NDV32377.1"/>
    </source>
</evidence>
<feature type="domain" description="Deacetylase sirtuin-type" evidence="13">
    <location>
        <begin position="1"/>
        <end position="233"/>
    </location>
</feature>
<dbReference type="InterPro" id="IPR029035">
    <property type="entry name" value="DHS-like_NAD/FAD-binding_dom"/>
</dbReference>
<dbReference type="PANTHER" id="PTHR11085:SF1">
    <property type="entry name" value="NAD-DEPENDENT PROTEIN DEACETYLASE SIRTUIN-7"/>
    <property type="match status" value="1"/>
</dbReference>
<keyword evidence="2" id="KW-0597">Phosphoprotein</keyword>
<dbReference type="Pfam" id="PF02146">
    <property type="entry name" value="SIR2"/>
    <property type="match status" value="1"/>
</dbReference>
<proteinExistence type="inferred from homology"/>